<dbReference type="EMBL" id="JARPYI010000016">
    <property type="protein sequence ID" value="MDT2602160.1"/>
    <property type="molecule type" value="Genomic_DNA"/>
</dbReference>
<evidence type="ECO:0000313" key="2">
    <source>
        <dbReference type="EMBL" id="MDT2602160.1"/>
    </source>
</evidence>
<dbReference type="InterPro" id="IPR010499">
    <property type="entry name" value="AraC_E-bd"/>
</dbReference>
<dbReference type="Gene3D" id="3.20.80.10">
    <property type="entry name" value="Regulatory factor, effector binding domain"/>
    <property type="match status" value="1"/>
</dbReference>
<dbReference type="InterPro" id="IPR029441">
    <property type="entry name" value="Cass2"/>
</dbReference>
<proteinExistence type="predicted"/>
<dbReference type="SMART" id="SM00871">
    <property type="entry name" value="AraC_E_bind"/>
    <property type="match status" value="1"/>
</dbReference>
<evidence type="ECO:0000259" key="1">
    <source>
        <dbReference type="SMART" id="SM00871"/>
    </source>
</evidence>
<dbReference type="SUPFAM" id="SSF55136">
    <property type="entry name" value="Probable bacterial effector-binding domain"/>
    <property type="match status" value="1"/>
</dbReference>
<dbReference type="InterPro" id="IPR053182">
    <property type="entry name" value="YobU-like_regulator"/>
</dbReference>
<evidence type="ECO:0000313" key="3">
    <source>
        <dbReference type="Proteomes" id="UP001252875"/>
    </source>
</evidence>
<keyword evidence="3" id="KW-1185">Reference proteome</keyword>
<organism evidence="2 3">
    <name type="scientific">Enterococcus hulanensis</name>
    <dbReference type="NCBI Taxonomy" id="2559929"/>
    <lineage>
        <taxon>Bacteria</taxon>
        <taxon>Bacillati</taxon>
        <taxon>Bacillota</taxon>
        <taxon>Bacilli</taxon>
        <taxon>Lactobacillales</taxon>
        <taxon>Enterococcaceae</taxon>
        <taxon>Enterococcus</taxon>
    </lineage>
</organism>
<comment type="caution">
    <text evidence="2">The sequence shown here is derived from an EMBL/GenBank/DDBJ whole genome shotgun (WGS) entry which is preliminary data.</text>
</comment>
<dbReference type="Pfam" id="PF14526">
    <property type="entry name" value="Cass2"/>
    <property type="match status" value="1"/>
</dbReference>
<sequence>MMNYELKELPAFSVIGLELELTKQKSKNLERCMAFWPAFNHQLKNHRLSQQKGNWTKFAFMERREGRLYYYCAIPRPTSLPADFLLKEIPAGKYLVVAHQGAMDQIYTTYEEIYQVLIPKLGLTLAQRDFLHFEKYGAQFHWNRADSIIEIWVPIKA</sequence>
<name>A0ABU3F4W1_9ENTE</name>
<accession>A0ABU3F4W1</accession>
<gene>
    <name evidence="2" type="ORF">P7D85_20575</name>
</gene>
<reference evidence="2 3" key="1">
    <citation type="submission" date="2023-03" db="EMBL/GenBank/DDBJ databases">
        <authorList>
            <person name="Shen W."/>
            <person name="Cai J."/>
        </authorList>
    </citation>
    <scope>NUCLEOTIDE SEQUENCE [LARGE SCALE GENOMIC DNA]</scope>
    <source>
        <strain evidence="2 3">D6-4</strain>
    </source>
</reference>
<dbReference type="Proteomes" id="UP001252875">
    <property type="component" value="Unassembled WGS sequence"/>
</dbReference>
<dbReference type="PANTHER" id="PTHR36444">
    <property type="entry name" value="TRANSCRIPTIONAL REGULATOR PROTEIN YOBU-RELATED"/>
    <property type="match status" value="1"/>
</dbReference>
<dbReference type="PANTHER" id="PTHR36444:SF3">
    <property type="entry name" value="TRANSCRIPTIONAL ACTIVATOR, PUTATIVE-RELATED"/>
    <property type="match status" value="1"/>
</dbReference>
<dbReference type="InterPro" id="IPR011256">
    <property type="entry name" value="Reg_factor_effector_dom_sf"/>
</dbReference>
<protein>
    <submittedName>
        <fullName evidence="2">Effector binding domain-containing protein</fullName>
    </submittedName>
</protein>
<dbReference type="RefSeq" id="WP_311821549.1">
    <property type="nucleotide sequence ID" value="NZ_JARPYF010000001.1"/>
</dbReference>
<feature type="domain" description="AraC effector-binding" evidence="1">
    <location>
        <begin position="2"/>
        <end position="156"/>
    </location>
</feature>